<dbReference type="Gene3D" id="3.30.70.270">
    <property type="match status" value="1"/>
</dbReference>
<comment type="caution">
    <text evidence="3">The sequence shown here is derived from an EMBL/GenBank/DDBJ whole genome shotgun (WGS) entry which is preliminary data.</text>
</comment>
<dbReference type="SMART" id="SM00052">
    <property type="entry name" value="EAL"/>
    <property type="match status" value="1"/>
</dbReference>
<evidence type="ECO:0000259" key="2">
    <source>
        <dbReference type="PROSITE" id="PS50883"/>
    </source>
</evidence>
<dbReference type="Pfam" id="PF00563">
    <property type="entry name" value="EAL"/>
    <property type="match status" value="1"/>
</dbReference>
<dbReference type="RefSeq" id="WP_380858138.1">
    <property type="nucleotide sequence ID" value="NZ_JBHRXV010000004.1"/>
</dbReference>
<sequence>MSSGTPSSPKATGSNRRMVWLWAAIIGLIFGVIEFGQPLEDVLRTTRNAMHARQASGDIVIVAIDNKSLEAHADWPWPRQRHAGLIDELNDLGAAEIAFDIGFSTRTSRADDRELIDAINRAKGKVVLPIRSVKDAITDRRVDILPSPELRRQAALANIYVQYNFQSKVWKLEYAADTDGVTYPSLAAHLADRTGRAGEKYTIDYSTRLDSIPVISAADLLAGKVERGRIAGKRIIIGATATEIAKTYFVPGTGQAPEVYLHVLGAETLRRGTPVELGWLMPLVATLGLLAVYQFVSNRWIARVAVAGGFAIAFILPFAAEARLVFFDSTPAMTALLIVVCNRWWSDFRQSYKARGLTNPVSGLPNLNALREVDTADMTLVVTRVHNFAEITSALAHEAEKILVEQIVARLGIGFAGATFYQGDEGIFAWLVRREGMTELGDQLEALHALCRTPVSVAGVHVDLVVTFGADAGDRALSARIGSALIAADEAKEEGLRWKEFDPAKLKDAAWKLSLLGRIDSAIDSGEMWVAYQPKLDLATRRIIGAEALVRWSHPEKGEISPAEFIPAAEQANRIEKLTAHVLDDAVRAAAAINGRGVDFDIAVNLSARLLDGTDIVDQIRDLLAKHRLPANKLTLEVTESAAMVSSNQSFEVLEQLRAVGVNIAIDDYGTGFSTLEYLKKIPATEIKIDRGFVRMIDRSHSDKLMVNSTIQLAHSLGRKVVAEGVESEEILEALAAMGCDDAQGYLIGRPMKLRALIKQLILEYRKIAA</sequence>
<organism evidence="3 4">
    <name type="scientific">Sphingoaurantiacus capsulatus</name>
    <dbReference type="NCBI Taxonomy" id="1771310"/>
    <lineage>
        <taxon>Bacteria</taxon>
        <taxon>Pseudomonadati</taxon>
        <taxon>Pseudomonadota</taxon>
        <taxon>Alphaproteobacteria</taxon>
        <taxon>Sphingomonadales</taxon>
        <taxon>Sphingosinicellaceae</taxon>
        <taxon>Sphingoaurantiacus</taxon>
    </lineage>
</organism>
<keyword evidence="1" id="KW-0472">Membrane</keyword>
<keyword evidence="4" id="KW-1185">Reference proteome</keyword>
<dbReference type="SMART" id="SM01080">
    <property type="entry name" value="CHASE2"/>
    <property type="match status" value="1"/>
</dbReference>
<dbReference type="EMBL" id="JBHRXV010000004">
    <property type="protein sequence ID" value="MFC3712033.1"/>
    <property type="molecule type" value="Genomic_DNA"/>
</dbReference>
<feature type="domain" description="EAL" evidence="2">
    <location>
        <begin position="512"/>
        <end position="765"/>
    </location>
</feature>
<keyword evidence="1" id="KW-1133">Transmembrane helix</keyword>
<keyword evidence="1" id="KW-0812">Transmembrane</keyword>
<dbReference type="PROSITE" id="PS50883">
    <property type="entry name" value="EAL"/>
    <property type="match status" value="1"/>
</dbReference>
<name>A0ABV7X9Y0_9SPHN</name>
<dbReference type="PANTHER" id="PTHR33121">
    <property type="entry name" value="CYCLIC DI-GMP PHOSPHODIESTERASE PDEF"/>
    <property type="match status" value="1"/>
</dbReference>
<dbReference type="CDD" id="cd01948">
    <property type="entry name" value="EAL"/>
    <property type="match status" value="1"/>
</dbReference>
<dbReference type="Proteomes" id="UP001595615">
    <property type="component" value="Unassembled WGS sequence"/>
</dbReference>
<dbReference type="Gene3D" id="3.20.20.450">
    <property type="entry name" value="EAL domain"/>
    <property type="match status" value="1"/>
</dbReference>
<dbReference type="InterPro" id="IPR007890">
    <property type="entry name" value="CHASE2"/>
</dbReference>
<feature type="transmembrane region" description="Helical" evidence="1">
    <location>
        <begin position="20"/>
        <end position="39"/>
    </location>
</feature>
<evidence type="ECO:0000313" key="4">
    <source>
        <dbReference type="Proteomes" id="UP001595615"/>
    </source>
</evidence>
<evidence type="ECO:0000256" key="1">
    <source>
        <dbReference type="SAM" id="Phobius"/>
    </source>
</evidence>
<gene>
    <name evidence="3" type="ORF">ACFOMD_05595</name>
</gene>
<protein>
    <submittedName>
        <fullName evidence="3">EAL domain-containing protein</fullName>
    </submittedName>
</protein>
<reference evidence="4" key="1">
    <citation type="journal article" date="2019" name="Int. J. Syst. Evol. Microbiol.">
        <title>The Global Catalogue of Microorganisms (GCM) 10K type strain sequencing project: providing services to taxonomists for standard genome sequencing and annotation.</title>
        <authorList>
            <consortium name="The Broad Institute Genomics Platform"/>
            <consortium name="The Broad Institute Genome Sequencing Center for Infectious Disease"/>
            <person name="Wu L."/>
            <person name="Ma J."/>
        </authorList>
    </citation>
    <scope>NUCLEOTIDE SEQUENCE [LARGE SCALE GENOMIC DNA]</scope>
    <source>
        <strain evidence="4">KCTC 42644</strain>
    </source>
</reference>
<dbReference type="InterPro" id="IPR035919">
    <property type="entry name" value="EAL_sf"/>
</dbReference>
<evidence type="ECO:0000313" key="3">
    <source>
        <dbReference type="EMBL" id="MFC3712033.1"/>
    </source>
</evidence>
<dbReference type="Pfam" id="PF05226">
    <property type="entry name" value="CHASE2"/>
    <property type="match status" value="1"/>
</dbReference>
<accession>A0ABV7X9Y0</accession>
<proteinExistence type="predicted"/>
<dbReference type="InterPro" id="IPR050706">
    <property type="entry name" value="Cyclic-di-GMP_PDE-like"/>
</dbReference>
<dbReference type="InterPro" id="IPR001633">
    <property type="entry name" value="EAL_dom"/>
</dbReference>
<dbReference type="SUPFAM" id="SSF141868">
    <property type="entry name" value="EAL domain-like"/>
    <property type="match status" value="1"/>
</dbReference>
<dbReference type="PANTHER" id="PTHR33121:SF79">
    <property type="entry name" value="CYCLIC DI-GMP PHOSPHODIESTERASE PDED-RELATED"/>
    <property type="match status" value="1"/>
</dbReference>
<feature type="transmembrane region" description="Helical" evidence="1">
    <location>
        <begin position="300"/>
        <end position="319"/>
    </location>
</feature>
<dbReference type="InterPro" id="IPR043128">
    <property type="entry name" value="Rev_trsase/Diguanyl_cyclase"/>
</dbReference>
<feature type="transmembrane region" description="Helical" evidence="1">
    <location>
        <begin position="277"/>
        <end position="293"/>
    </location>
</feature>